<dbReference type="RefSeq" id="WP_244289940.1">
    <property type="nucleotide sequence ID" value="NZ_FXTA01000001.1"/>
</dbReference>
<organism evidence="7 8">
    <name type="scientific">Flavobacterium resistens</name>
    <dbReference type="NCBI Taxonomy" id="443612"/>
    <lineage>
        <taxon>Bacteria</taxon>
        <taxon>Pseudomonadati</taxon>
        <taxon>Bacteroidota</taxon>
        <taxon>Flavobacteriia</taxon>
        <taxon>Flavobacteriales</taxon>
        <taxon>Flavobacteriaceae</taxon>
        <taxon>Flavobacterium</taxon>
    </lineage>
</organism>
<evidence type="ECO:0000256" key="1">
    <source>
        <dbReference type="ARBA" id="ARBA00006739"/>
    </source>
</evidence>
<dbReference type="EMBL" id="FXTA01000001">
    <property type="protein sequence ID" value="SMO44417.1"/>
    <property type="molecule type" value="Genomic_DNA"/>
</dbReference>
<feature type="domain" description="Glycosyltransferase 2-like" evidence="6">
    <location>
        <begin position="175"/>
        <end position="359"/>
    </location>
</feature>
<keyword evidence="4" id="KW-0472">Membrane</keyword>
<dbReference type="InterPro" id="IPR029044">
    <property type="entry name" value="Nucleotide-diphossugar_trans"/>
</dbReference>
<evidence type="ECO:0000313" key="8">
    <source>
        <dbReference type="Proteomes" id="UP000317289"/>
    </source>
</evidence>
<dbReference type="Proteomes" id="UP000317289">
    <property type="component" value="Unassembled WGS sequence"/>
</dbReference>
<evidence type="ECO:0000256" key="3">
    <source>
        <dbReference type="ARBA" id="ARBA00022679"/>
    </source>
</evidence>
<accession>A0A521BBF9</accession>
<dbReference type="AlphaFoldDB" id="A0A521BBF9"/>
<gene>
    <name evidence="7" type="ORF">SAMN06265349_101895</name>
</gene>
<name>A0A521BBF9_9FLAO</name>
<sequence length="369" mass="42964">MIIDFLYLLIHCYAIFAGIFSIAYILFYVFLAILSYFAIIKHVKYQRYLEEEVLLRSNHILGVSVVAPAFNEGVNIVYNVKSLLSLTYPKYEVIIVNDGSTDDTLEKLISEFDLAKIDFYYQEKIPTQPVRGHYRSKNPVYSKLLVVDKINGKSKADASNAGINSSQYPLFLCTDVDCILKRDTILKLAKPFMESPRRVIASGAGIRISNSCDVKEGFLLKVHYPKEWYPRFQELEYVRSFLFGRMAWSQINGLLLVSGGLGMFDKEIVVNAGGYWHQSLGEDMELITRMRRYMHDNNKKFLIKYIPESLCWTEVPSTKTVFLRQRIRWARGLIQTLYLHRNVFESKIWKNCIFNFTVLFFLRIHGSYY</sequence>
<dbReference type="GO" id="GO:0016757">
    <property type="term" value="F:glycosyltransferase activity"/>
    <property type="evidence" value="ECO:0007669"/>
    <property type="project" value="UniProtKB-KW"/>
</dbReference>
<evidence type="ECO:0000259" key="5">
    <source>
        <dbReference type="Pfam" id="PF00535"/>
    </source>
</evidence>
<dbReference type="CDD" id="cd06423">
    <property type="entry name" value="CESA_like"/>
    <property type="match status" value="1"/>
</dbReference>
<feature type="transmembrane region" description="Helical" evidence="4">
    <location>
        <begin position="6"/>
        <end position="39"/>
    </location>
</feature>
<evidence type="ECO:0000256" key="4">
    <source>
        <dbReference type="SAM" id="Phobius"/>
    </source>
</evidence>
<keyword evidence="4" id="KW-0812">Transmembrane</keyword>
<dbReference type="Pfam" id="PF13632">
    <property type="entry name" value="Glyco_trans_2_3"/>
    <property type="match status" value="1"/>
</dbReference>
<evidence type="ECO:0000259" key="6">
    <source>
        <dbReference type="Pfam" id="PF13632"/>
    </source>
</evidence>
<keyword evidence="2" id="KW-0328">Glycosyltransferase</keyword>
<protein>
    <submittedName>
        <fullName evidence="7">Glycosyltransferase, catalytic subunit of cellulose synthase and poly-beta-1,6-N-acetylglucosamine synthase</fullName>
    </submittedName>
</protein>
<keyword evidence="3 7" id="KW-0808">Transferase</keyword>
<keyword evidence="4" id="KW-1133">Transmembrane helix</keyword>
<dbReference type="PANTHER" id="PTHR43630">
    <property type="entry name" value="POLY-BETA-1,6-N-ACETYL-D-GLUCOSAMINE SYNTHASE"/>
    <property type="match status" value="1"/>
</dbReference>
<evidence type="ECO:0000256" key="2">
    <source>
        <dbReference type="ARBA" id="ARBA00022676"/>
    </source>
</evidence>
<proteinExistence type="inferred from homology"/>
<comment type="similarity">
    <text evidence="1">Belongs to the glycosyltransferase 2 family.</text>
</comment>
<dbReference type="SUPFAM" id="SSF53448">
    <property type="entry name" value="Nucleotide-diphospho-sugar transferases"/>
    <property type="match status" value="1"/>
</dbReference>
<reference evidence="7 8" key="1">
    <citation type="submission" date="2017-05" db="EMBL/GenBank/DDBJ databases">
        <authorList>
            <person name="Varghese N."/>
            <person name="Submissions S."/>
        </authorList>
    </citation>
    <scope>NUCLEOTIDE SEQUENCE [LARGE SCALE GENOMIC DNA]</scope>
    <source>
        <strain evidence="7 8">DSM 19382</strain>
    </source>
</reference>
<evidence type="ECO:0000313" key="7">
    <source>
        <dbReference type="EMBL" id="SMO44417.1"/>
    </source>
</evidence>
<dbReference type="PANTHER" id="PTHR43630:SF1">
    <property type="entry name" value="POLY-BETA-1,6-N-ACETYL-D-GLUCOSAMINE SYNTHASE"/>
    <property type="match status" value="1"/>
</dbReference>
<dbReference type="Pfam" id="PF00535">
    <property type="entry name" value="Glycos_transf_2"/>
    <property type="match status" value="1"/>
</dbReference>
<dbReference type="Gene3D" id="3.90.550.10">
    <property type="entry name" value="Spore Coat Polysaccharide Biosynthesis Protein SpsA, Chain A"/>
    <property type="match status" value="1"/>
</dbReference>
<feature type="domain" description="Glycosyltransferase 2-like" evidence="5">
    <location>
        <begin position="64"/>
        <end position="108"/>
    </location>
</feature>
<dbReference type="InterPro" id="IPR001173">
    <property type="entry name" value="Glyco_trans_2-like"/>
</dbReference>